<dbReference type="HAMAP" id="MF_00227">
    <property type="entry name" value="RNase_P"/>
    <property type="match status" value="1"/>
</dbReference>
<comment type="caution">
    <text evidence="9">The sequence shown here is derived from an EMBL/GenBank/DDBJ whole genome shotgun (WGS) entry which is preliminary data.</text>
</comment>
<evidence type="ECO:0000313" key="12">
    <source>
        <dbReference type="Proteomes" id="UP000241647"/>
    </source>
</evidence>
<keyword evidence="11" id="KW-1185">Reference proteome</keyword>
<evidence type="ECO:0000313" key="10">
    <source>
        <dbReference type="EMBL" id="PSR62951.1"/>
    </source>
</evidence>
<dbReference type="GO" id="GO:0042781">
    <property type="term" value="F:3'-tRNA processing endoribonuclease activity"/>
    <property type="evidence" value="ECO:0007669"/>
    <property type="project" value="TreeGrafter"/>
</dbReference>
<dbReference type="Gene3D" id="3.30.230.10">
    <property type="match status" value="1"/>
</dbReference>
<dbReference type="EMBL" id="PYHS01000006">
    <property type="protein sequence ID" value="PSR62951.1"/>
    <property type="molecule type" value="Genomic_DNA"/>
</dbReference>
<proteinExistence type="inferred from homology"/>
<gene>
    <name evidence="7 9" type="primary">rnpA</name>
    <name evidence="9" type="ORF">C5F51_01405</name>
    <name evidence="10" type="ORF">C8259_14600</name>
</gene>
<evidence type="ECO:0000256" key="2">
    <source>
        <dbReference type="ARBA" id="ARBA00022694"/>
    </source>
</evidence>
<dbReference type="RefSeq" id="WP_082940710.1">
    <property type="nucleotide sequence ID" value="NZ_JADLQW010000002.1"/>
</dbReference>
<dbReference type="GO" id="GO:0000049">
    <property type="term" value="F:tRNA binding"/>
    <property type="evidence" value="ECO:0007669"/>
    <property type="project" value="UniProtKB-UniRule"/>
</dbReference>
<evidence type="ECO:0000256" key="5">
    <source>
        <dbReference type="ARBA" id="ARBA00022801"/>
    </source>
</evidence>
<keyword evidence="4 7" id="KW-0255">Endonuclease</keyword>
<evidence type="ECO:0000313" key="11">
    <source>
        <dbReference type="Proteomes" id="UP000238356"/>
    </source>
</evidence>
<dbReference type="InterPro" id="IPR020539">
    <property type="entry name" value="RNase_P_CS"/>
</dbReference>
<dbReference type="GO" id="GO:0030677">
    <property type="term" value="C:ribonuclease P complex"/>
    <property type="evidence" value="ECO:0007669"/>
    <property type="project" value="TreeGrafter"/>
</dbReference>
<dbReference type="InterPro" id="IPR020568">
    <property type="entry name" value="Ribosomal_Su5_D2-typ_SF"/>
</dbReference>
<dbReference type="PANTHER" id="PTHR33992:SF1">
    <property type="entry name" value="RIBONUCLEASE P PROTEIN COMPONENT"/>
    <property type="match status" value="1"/>
</dbReference>
<keyword evidence="2 7" id="KW-0819">tRNA processing</keyword>
<reference evidence="11 12" key="1">
    <citation type="submission" date="2018-02" db="EMBL/GenBank/DDBJ databases">
        <title>8 Nocardia nova and 1 Nocardia cyriacigeorgica strain used for evolution to TMP-SMX.</title>
        <authorList>
            <person name="Mehta H."/>
            <person name="Weng J."/>
            <person name="Shamoo Y."/>
        </authorList>
    </citation>
    <scope>NUCLEOTIDE SEQUENCE [LARGE SCALE GENOMIC DNA]</scope>
    <source>
        <strain evidence="10 12">ATCC 33727</strain>
        <strain evidence="9 11">BAA2227</strain>
    </source>
</reference>
<evidence type="ECO:0000256" key="1">
    <source>
        <dbReference type="ARBA" id="ARBA00002663"/>
    </source>
</evidence>
<dbReference type="NCBIfam" id="TIGR00188">
    <property type="entry name" value="rnpA"/>
    <property type="match status" value="1"/>
</dbReference>
<keyword evidence="6 7" id="KW-0694">RNA-binding</keyword>
<evidence type="ECO:0000256" key="7">
    <source>
        <dbReference type="HAMAP-Rule" id="MF_00227"/>
    </source>
</evidence>
<comment type="catalytic activity">
    <reaction evidence="7">
        <text>Endonucleolytic cleavage of RNA, removing 5'-extranucleotides from tRNA precursor.</text>
        <dbReference type="EC" id="3.1.26.5"/>
    </reaction>
</comment>
<evidence type="ECO:0000256" key="8">
    <source>
        <dbReference type="NCBIfam" id="TIGR00188"/>
    </source>
</evidence>
<keyword evidence="3 7" id="KW-0540">Nuclease</keyword>
<dbReference type="Pfam" id="PF00825">
    <property type="entry name" value="Ribonuclease_P"/>
    <property type="match status" value="1"/>
</dbReference>
<dbReference type="InterPro" id="IPR014721">
    <property type="entry name" value="Ribsml_uS5_D2-typ_fold_subgr"/>
</dbReference>
<comment type="similarity">
    <text evidence="7">Belongs to the RnpA family.</text>
</comment>
<dbReference type="EC" id="3.1.26.5" evidence="7 8"/>
<comment type="function">
    <text evidence="1 7">RNaseP catalyzes the removal of the 5'-leader sequence from pre-tRNA to produce the mature 5'-terminus. It can also cleave other RNA substrates such as 4.5S RNA. The protein component plays an auxiliary but essential role in vivo by binding to the 5'-leader sequence and broadening the substrate specificity of the ribozyme.</text>
</comment>
<dbReference type="GO" id="GO:0001682">
    <property type="term" value="P:tRNA 5'-leader removal"/>
    <property type="evidence" value="ECO:0007669"/>
    <property type="project" value="UniProtKB-UniRule"/>
</dbReference>
<protein>
    <recommendedName>
        <fullName evidence="7 8">Ribonuclease P protein component</fullName>
        <shortName evidence="7">RNase P protein</shortName>
        <shortName evidence="7">RNaseP protein</shortName>
        <ecNumber evidence="7 8">3.1.26.5</ecNumber>
    </recommendedName>
    <alternativeName>
        <fullName evidence="7">Protein C5</fullName>
    </alternativeName>
</protein>
<comment type="subunit">
    <text evidence="7">Consists of a catalytic RNA component (M1 or rnpB) and a protein subunit.</text>
</comment>
<dbReference type="GO" id="GO:0004526">
    <property type="term" value="F:ribonuclease P activity"/>
    <property type="evidence" value="ECO:0007669"/>
    <property type="project" value="UniProtKB-UniRule"/>
</dbReference>
<dbReference type="Proteomes" id="UP000241647">
    <property type="component" value="Unassembled WGS sequence"/>
</dbReference>
<evidence type="ECO:0000256" key="6">
    <source>
        <dbReference type="ARBA" id="ARBA00022884"/>
    </source>
</evidence>
<keyword evidence="5 7" id="KW-0378">Hydrolase</keyword>
<dbReference type="AlphaFoldDB" id="A0A2S6AF54"/>
<evidence type="ECO:0000313" key="9">
    <source>
        <dbReference type="EMBL" id="PPJ32997.1"/>
    </source>
</evidence>
<dbReference type="EMBL" id="PSZD01000001">
    <property type="protein sequence ID" value="PPJ32997.1"/>
    <property type="molecule type" value="Genomic_DNA"/>
</dbReference>
<dbReference type="PROSITE" id="PS00648">
    <property type="entry name" value="RIBONUCLEASE_P"/>
    <property type="match status" value="1"/>
</dbReference>
<dbReference type="SUPFAM" id="SSF54211">
    <property type="entry name" value="Ribosomal protein S5 domain 2-like"/>
    <property type="match status" value="1"/>
</dbReference>
<evidence type="ECO:0000256" key="4">
    <source>
        <dbReference type="ARBA" id="ARBA00022759"/>
    </source>
</evidence>
<dbReference type="Proteomes" id="UP000238356">
    <property type="component" value="Unassembled WGS sequence"/>
</dbReference>
<organism evidence="9 11">
    <name type="scientific">Nocardia nova</name>
    <dbReference type="NCBI Taxonomy" id="37330"/>
    <lineage>
        <taxon>Bacteria</taxon>
        <taxon>Bacillati</taxon>
        <taxon>Actinomycetota</taxon>
        <taxon>Actinomycetes</taxon>
        <taxon>Mycobacteriales</taxon>
        <taxon>Nocardiaceae</taxon>
        <taxon>Nocardia</taxon>
    </lineage>
</organism>
<accession>A0A2S6AF54</accession>
<dbReference type="InterPro" id="IPR000100">
    <property type="entry name" value="RNase_P"/>
</dbReference>
<sequence>MLPEPYRLHHRADFSRTVRRGRRVGRRDIVVHVVMPSASEEPRSDDAVRSDDAAARPLARFGGPRFGLIVSKAVGTAVVRHRVARRLRHICAGVVADLPAEADVVIRALPGAAVATSAELDQQLRSALRKMSFDLSAARVASSDAS</sequence>
<evidence type="ECO:0000256" key="3">
    <source>
        <dbReference type="ARBA" id="ARBA00022722"/>
    </source>
</evidence>
<name>A0A2S6AF54_9NOCA</name>
<dbReference type="PANTHER" id="PTHR33992">
    <property type="entry name" value="RIBONUCLEASE P PROTEIN COMPONENT"/>
    <property type="match status" value="1"/>
</dbReference>